<gene>
    <name evidence="1" type="ORF">RRG08_025836</name>
</gene>
<sequence>MSDVRAPCPPVQHGWAHNTHVEVHHVLRAGPMSTCTTWMGAQHPGRVSFCLTCRPHVHLYSMDVCTRPRESFIMSDVQAPCPPVQHGCVHNTQGEFHHV</sequence>
<name>A0AAE1CRR5_9GAST</name>
<comment type="caution">
    <text evidence="1">The sequence shown here is derived from an EMBL/GenBank/DDBJ whole genome shotgun (WGS) entry which is preliminary data.</text>
</comment>
<organism evidence="1 2">
    <name type="scientific">Elysia crispata</name>
    <name type="common">lettuce slug</name>
    <dbReference type="NCBI Taxonomy" id="231223"/>
    <lineage>
        <taxon>Eukaryota</taxon>
        <taxon>Metazoa</taxon>
        <taxon>Spiralia</taxon>
        <taxon>Lophotrochozoa</taxon>
        <taxon>Mollusca</taxon>
        <taxon>Gastropoda</taxon>
        <taxon>Heterobranchia</taxon>
        <taxon>Euthyneura</taxon>
        <taxon>Panpulmonata</taxon>
        <taxon>Sacoglossa</taxon>
        <taxon>Placobranchoidea</taxon>
        <taxon>Plakobranchidae</taxon>
        <taxon>Elysia</taxon>
    </lineage>
</organism>
<accession>A0AAE1CRR5</accession>
<evidence type="ECO:0000313" key="2">
    <source>
        <dbReference type="Proteomes" id="UP001283361"/>
    </source>
</evidence>
<dbReference type="EMBL" id="JAWDGP010007018">
    <property type="protein sequence ID" value="KAK3731294.1"/>
    <property type="molecule type" value="Genomic_DNA"/>
</dbReference>
<keyword evidence="2" id="KW-1185">Reference proteome</keyword>
<protein>
    <submittedName>
        <fullName evidence="1">Uncharacterized protein</fullName>
    </submittedName>
</protein>
<dbReference type="Proteomes" id="UP001283361">
    <property type="component" value="Unassembled WGS sequence"/>
</dbReference>
<dbReference type="AlphaFoldDB" id="A0AAE1CRR5"/>
<reference evidence="1" key="1">
    <citation type="journal article" date="2023" name="G3 (Bethesda)">
        <title>A reference genome for the long-term kleptoplast-retaining sea slug Elysia crispata morphotype clarki.</title>
        <authorList>
            <person name="Eastman K.E."/>
            <person name="Pendleton A.L."/>
            <person name="Shaikh M.A."/>
            <person name="Suttiyut T."/>
            <person name="Ogas R."/>
            <person name="Tomko P."/>
            <person name="Gavelis G."/>
            <person name="Widhalm J.R."/>
            <person name="Wisecaver J.H."/>
        </authorList>
    </citation>
    <scope>NUCLEOTIDE SEQUENCE</scope>
    <source>
        <strain evidence="1">ECLA1</strain>
    </source>
</reference>
<proteinExistence type="predicted"/>
<evidence type="ECO:0000313" key="1">
    <source>
        <dbReference type="EMBL" id="KAK3731294.1"/>
    </source>
</evidence>